<evidence type="ECO:0000313" key="2">
    <source>
        <dbReference type="Proteomes" id="UP000193529"/>
    </source>
</evidence>
<gene>
    <name evidence="1" type="ORF">AWC19_12110</name>
</gene>
<keyword evidence="2" id="KW-1185">Reference proteome</keyword>
<organism evidence="1 2">
    <name type="scientific">Mycobacterium palustre</name>
    <dbReference type="NCBI Taxonomy" id="153971"/>
    <lineage>
        <taxon>Bacteria</taxon>
        <taxon>Bacillati</taxon>
        <taxon>Actinomycetota</taxon>
        <taxon>Actinomycetes</taxon>
        <taxon>Mycobacteriales</taxon>
        <taxon>Mycobacteriaceae</taxon>
        <taxon>Mycobacterium</taxon>
        <taxon>Mycobacterium simiae complex</taxon>
    </lineage>
</organism>
<protein>
    <recommendedName>
        <fullName evidence="3">Tyrosine protein kinase</fullName>
    </recommendedName>
</protein>
<evidence type="ECO:0008006" key="3">
    <source>
        <dbReference type="Google" id="ProtNLM"/>
    </source>
</evidence>
<dbReference type="OrthoDB" id="7054648at2"/>
<dbReference type="EMBL" id="LQPJ01000109">
    <property type="protein sequence ID" value="ORW23294.1"/>
    <property type="molecule type" value="Genomic_DNA"/>
</dbReference>
<evidence type="ECO:0000313" key="1">
    <source>
        <dbReference type="EMBL" id="ORW23294.1"/>
    </source>
</evidence>
<dbReference type="AlphaFoldDB" id="A0A1X1ZIU4"/>
<reference evidence="1 2" key="1">
    <citation type="submission" date="2016-01" db="EMBL/GenBank/DDBJ databases">
        <title>The new phylogeny of the genus Mycobacterium.</title>
        <authorList>
            <person name="Tarcisio F."/>
            <person name="Conor M."/>
            <person name="Antonella G."/>
            <person name="Elisabetta G."/>
            <person name="Giulia F.S."/>
            <person name="Sara T."/>
            <person name="Anna F."/>
            <person name="Clotilde B."/>
            <person name="Roberto B."/>
            <person name="Veronica D.S."/>
            <person name="Fabio R."/>
            <person name="Monica P."/>
            <person name="Olivier J."/>
            <person name="Enrico T."/>
            <person name="Nicola S."/>
        </authorList>
    </citation>
    <scope>NUCLEOTIDE SEQUENCE [LARGE SCALE GENOMIC DNA]</scope>
    <source>
        <strain evidence="1 2">DSM 44572</strain>
    </source>
</reference>
<dbReference type="RefSeq" id="WP_085079165.1">
    <property type="nucleotide sequence ID" value="NZ_JACKRZ010000369.1"/>
</dbReference>
<comment type="caution">
    <text evidence="1">The sequence shown here is derived from an EMBL/GenBank/DDBJ whole genome shotgun (WGS) entry which is preliminary data.</text>
</comment>
<dbReference type="Proteomes" id="UP000193529">
    <property type="component" value="Unassembled WGS sequence"/>
</dbReference>
<name>A0A1X1ZIU4_9MYCO</name>
<accession>A0A1X1ZIU4</accession>
<sequence length="354" mass="40878">MPLGAHPPEIDLYYFTPPEGQHWEPHRIHTNYFGLTVPEARLGAYIYLRCHPEFRLCHGGVVVFDDFDAVDPLDSVWCDYEISMPWPTIGDRSVSTANGLRFDIVDPGRVIRIRYGQSDDLTHLDVTATAVTPLIARPYIMPGEEQHHDVDRSQGGIEQMMRYIGQITVRGVRHAVDCYDLRDRSWNQIRVERRGAVRVPPICLTPMRFGDDLMLNHIGFEAPDSEPAWKGLYDLPDDYRKPIFGWVYTAGDPAARSITRVTRNVLAYHPFNHMPTRQELQIEDESGRTHRFSGEALSVGVIPTWPNATFRDSVYRWHDERGRVCYSATQEMWFDDYQRLMKQRSARARSTRSA</sequence>
<proteinExistence type="predicted"/>